<sequence length="103" mass="11851">MKLTKFVLVPLIMFLLVLLYFYLNKQEYQQIAWQEISVIEAQEYAKNCKVADTAETNDGYTYITLRDGSRKKLKNYKGVSQVGVFKQALNSAQNCGPIKFSIE</sequence>
<protein>
    <submittedName>
        <fullName evidence="2">Uncharacterized protein</fullName>
    </submittedName>
</protein>
<keyword evidence="1" id="KW-0472">Membrane</keyword>
<gene>
    <name evidence="2" type="ORF">A3F61_04110</name>
</gene>
<dbReference type="EMBL" id="MHCA01000028">
    <property type="protein sequence ID" value="OGY11982.1"/>
    <property type="molecule type" value="Genomic_DNA"/>
</dbReference>
<accession>A0A1G1V9U0</accession>
<evidence type="ECO:0000313" key="2">
    <source>
        <dbReference type="EMBL" id="OGY11982.1"/>
    </source>
</evidence>
<reference evidence="2 3" key="1">
    <citation type="journal article" date="2016" name="Nat. Commun.">
        <title>Thousands of microbial genomes shed light on interconnected biogeochemical processes in an aquifer system.</title>
        <authorList>
            <person name="Anantharaman K."/>
            <person name="Brown C.T."/>
            <person name="Hug L.A."/>
            <person name="Sharon I."/>
            <person name="Castelle C.J."/>
            <person name="Probst A.J."/>
            <person name="Thomas B.C."/>
            <person name="Singh A."/>
            <person name="Wilkins M.J."/>
            <person name="Karaoz U."/>
            <person name="Brodie E.L."/>
            <person name="Williams K.H."/>
            <person name="Hubbard S.S."/>
            <person name="Banfield J.F."/>
        </authorList>
    </citation>
    <scope>NUCLEOTIDE SEQUENCE [LARGE SCALE GENOMIC DNA]</scope>
</reference>
<name>A0A1G1V9U0_9BACT</name>
<organism evidence="2 3">
    <name type="scientific">Candidatus Blackburnbacteria bacterium RIFCSPHIGHO2_12_FULL_41_13b</name>
    <dbReference type="NCBI Taxonomy" id="1797517"/>
    <lineage>
        <taxon>Bacteria</taxon>
        <taxon>Candidatus Blackburniibacteriota</taxon>
    </lineage>
</organism>
<feature type="transmembrane region" description="Helical" evidence="1">
    <location>
        <begin position="6"/>
        <end position="23"/>
    </location>
</feature>
<dbReference type="AlphaFoldDB" id="A0A1G1V9U0"/>
<keyword evidence="1" id="KW-0812">Transmembrane</keyword>
<comment type="caution">
    <text evidence="2">The sequence shown here is derived from an EMBL/GenBank/DDBJ whole genome shotgun (WGS) entry which is preliminary data.</text>
</comment>
<evidence type="ECO:0000313" key="3">
    <source>
        <dbReference type="Proteomes" id="UP000178272"/>
    </source>
</evidence>
<keyword evidence="1" id="KW-1133">Transmembrane helix</keyword>
<evidence type="ECO:0000256" key="1">
    <source>
        <dbReference type="SAM" id="Phobius"/>
    </source>
</evidence>
<proteinExistence type="predicted"/>
<dbReference type="Proteomes" id="UP000178272">
    <property type="component" value="Unassembled WGS sequence"/>
</dbReference>